<dbReference type="Pfam" id="PF00989">
    <property type="entry name" value="PAS"/>
    <property type="match status" value="1"/>
</dbReference>
<evidence type="ECO:0000256" key="7">
    <source>
        <dbReference type="ARBA" id="ARBA00022801"/>
    </source>
</evidence>
<evidence type="ECO:0000256" key="12">
    <source>
        <dbReference type="ARBA" id="ARBA00039567"/>
    </source>
</evidence>
<dbReference type="SMART" id="SM00091">
    <property type="entry name" value="PAS"/>
    <property type="match status" value="1"/>
</dbReference>
<proteinExistence type="predicted"/>
<evidence type="ECO:0000256" key="3">
    <source>
        <dbReference type="ARBA" id="ARBA00022553"/>
    </source>
</evidence>
<dbReference type="PANTHER" id="PTHR43065">
    <property type="entry name" value="SENSOR HISTIDINE KINASE"/>
    <property type="match status" value="1"/>
</dbReference>
<dbReference type="PROSITE" id="PS50109">
    <property type="entry name" value="HIS_KIN"/>
    <property type="match status" value="1"/>
</dbReference>
<keyword evidence="7" id="KW-0378">Hydrolase</keyword>
<evidence type="ECO:0000313" key="18">
    <source>
        <dbReference type="Proteomes" id="UP001433638"/>
    </source>
</evidence>
<dbReference type="CDD" id="cd00082">
    <property type="entry name" value="HisKA"/>
    <property type="match status" value="1"/>
</dbReference>
<evidence type="ECO:0000256" key="4">
    <source>
        <dbReference type="ARBA" id="ARBA00022679"/>
    </source>
</evidence>
<gene>
    <name evidence="17" type="primary">glnL</name>
    <name evidence="17" type="ORF">ABNW52_15920</name>
</gene>
<keyword evidence="4" id="KW-0808">Transferase</keyword>
<dbReference type="InterPro" id="IPR003594">
    <property type="entry name" value="HATPase_dom"/>
</dbReference>
<dbReference type="SUPFAM" id="SSF47384">
    <property type="entry name" value="Homodimeric domain of signal transducing histidine kinase"/>
    <property type="match status" value="1"/>
</dbReference>
<dbReference type="RefSeq" id="WP_349589889.1">
    <property type="nucleotide sequence ID" value="NZ_JBEFLD010000008.1"/>
</dbReference>
<organism evidence="17 18">
    <name type="scientific">Vogesella oryzagri</name>
    <dbReference type="NCBI Taxonomy" id="3160864"/>
    <lineage>
        <taxon>Bacteria</taxon>
        <taxon>Pseudomonadati</taxon>
        <taxon>Pseudomonadota</taxon>
        <taxon>Betaproteobacteria</taxon>
        <taxon>Neisseriales</taxon>
        <taxon>Chromobacteriaceae</taxon>
        <taxon>Vogesella</taxon>
    </lineage>
</organism>
<evidence type="ECO:0000313" key="17">
    <source>
        <dbReference type="EMBL" id="MEQ6292102.1"/>
    </source>
</evidence>
<dbReference type="InterPro" id="IPR004358">
    <property type="entry name" value="Sig_transdc_His_kin-like_C"/>
</dbReference>
<dbReference type="Proteomes" id="UP001433638">
    <property type="component" value="Unassembled WGS sequence"/>
</dbReference>
<dbReference type="InterPro" id="IPR000014">
    <property type="entry name" value="PAS"/>
</dbReference>
<dbReference type="InterPro" id="IPR005467">
    <property type="entry name" value="His_kinase_dom"/>
</dbReference>
<evidence type="ECO:0000256" key="14">
    <source>
        <dbReference type="ARBA" id="ARBA00043094"/>
    </source>
</evidence>
<dbReference type="SUPFAM" id="SSF55785">
    <property type="entry name" value="PYP-like sensor domain (PAS domain)"/>
    <property type="match status" value="1"/>
</dbReference>
<comment type="catalytic activity">
    <reaction evidence="1">
        <text>ATP + protein L-histidine = ADP + protein N-phospho-L-histidine.</text>
        <dbReference type="EC" id="2.7.13.3"/>
    </reaction>
</comment>
<evidence type="ECO:0000256" key="8">
    <source>
        <dbReference type="ARBA" id="ARBA00022840"/>
    </source>
</evidence>
<evidence type="ECO:0000259" key="15">
    <source>
        <dbReference type="PROSITE" id="PS50109"/>
    </source>
</evidence>
<feature type="domain" description="PAS" evidence="16">
    <location>
        <begin position="9"/>
        <end position="43"/>
    </location>
</feature>
<evidence type="ECO:0000256" key="2">
    <source>
        <dbReference type="ARBA" id="ARBA00012438"/>
    </source>
</evidence>
<protein>
    <recommendedName>
        <fullName evidence="12">Sensory histidine kinase/phosphatase NtrB</fullName>
        <ecNumber evidence="2">2.7.13.3</ecNumber>
    </recommendedName>
    <alternativeName>
        <fullName evidence="13">Nitrogen regulation protein NR(II)</fullName>
    </alternativeName>
    <alternativeName>
        <fullName evidence="14">Nitrogen regulator II</fullName>
    </alternativeName>
</protein>
<dbReference type="Pfam" id="PF00512">
    <property type="entry name" value="HisKA"/>
    <property type="match status" value="1"/>
</dbReference>
<dbReference type="PROSITE" id="PS50112">
    <property type="entry name" value="PAS"/>
    <property type="match status" value="1"/>
</dbReference>
<dbReference type="InterPro" id="IPR036890">
    <property type="entry name" value="HATPase_C_sf"/>
</dbReference>
<dbReference type="EC" id="2.7.13.3" evidence="2"/>
<dbReference type="NCBIfam" id="NF008293">
    <property type="entry name" value="PRK11073.1"/>
    <property type="match status" value="1"/>
</dbReference>
<evidence type="ECO:0000259" key="16">
    <source>
        <dbReference type="PROSITE" id="PS50112"/>
    </source>
</evidence>
<evidence type="ECO:0000256" key="1">
    <source>
        <dbReference type="ARBA" id="ARBA00000085"/>
    </source>
</evidence>
<dbReference type="InterPro" id="IPR013767">
    <property type="entry name" value="PAS_fold"/>
</dbReference>
<dbReference type="SMART" id="SM00387">
    <property type="entry name" value="HATPase_c"/>
    <property type="match status" value="1"/>
</dbReference>
<feature type="domain" description="Histidine kinase" evidence="15">
    <location>
        <begin position="135"/>
        <end position="348"/>
    </location>
</feature>
<accession>A0ABV1M7A9</accession>
<evidence type="ECO:0000256" key="13">
    <source>
        <dbReference type="ARBA" id="ARBA00042313"/>
    </source>
</evidence>
<evidence type="ECO:0000256" key="9">
    <source>
        <dbReference type="ARBA" id="ARBA00023012"/>
    </source>
</evidence>
<keyword evidence="8" id="KW-0067">ATP-binding</keyword>
<dbReference type="InterPro" id="IPR036097">
    <property type="entry name" value="HisK_dim/P_sf"/>
</dbReference>
<dbReference type="EMBL" id="JBEFLD010000008">
    <property type="protein sequence ID" value="MEQ6292102.1"/>
    <property type="molecule type" value="Genomic_DNA"/>
</dbReference>
<evidence type="ECO:0000256" key="10">
    <source>
        <dbReference type="ARBA" id="ARBA00023231"/>
    </source>
</evidence>
<evidence type="ECO:0000256" key="5">
    <source>
        <dbReference type="ARBA" id="ARBA00022741"/>
    </source>
</evidence>
<keyword evidence="5" id="KW-0547">Nucleotide-binding</keyword>
<comment type="function">
    <text evidence="11">Member of the two-component regulatory system NtrB/NtrC, which controls expression of the nitrogen-regulated (ntr) genes in response to nitrogen limitation. Under conditions of nitrogen limitation, NtrB autophosphorylates and transfers the phosphoryl group to NtrC. In the presence of nitrogen, acts as a phosphatase that dephosphorylates and inactivates NtrC.</text>
</comment>
<dbReference type="Gene3D" id="3.30.565.10">
    <property type="entry name" value="Histidine kinase-like ATPase, C-terminal domain"/>
    <property type="match status" value="1"/>
</dbReference>
<reference evidence="17" key="1">
    <citation type="submission" date="2024-06" db="EMBL/GenBank/DDBJ databases">
        <title>Genome sequence of Vogesella sp. MAHUQ-64.</title>
        <authorList>
            <person name="Huq M.A."/>
        </authorList>
    </citation>
    <scope>NUCLEOTIDE SEQUENCE</scope>
    <source>
        <strain evidence="17">MAHUQ-64</strain>
    </source>
</reference>
<evidence type="ECO:0000256" key="11">
    <source>
        <dbReference type="ARBA" id="ARBA00037696"/>
    </source>
</evidence>
<dbReference type="SUPFAM" id="SSF55874">
    <property type="entry name" value="ATPase domain of HSP90 chaperone/DNA topoisomerase II/histidine kinase"/>
    <property type="match status" value="1"/>
</dbReference>
<dbReference type="InterPro" id="IPR035965">
    <property type="entry name" value="PAS-like_dom_sf"/>
</dbReference>
<keyword evidence="6" id="KW-0418">Kinase</keyword>
<dbReference type="PRINTS" id="PR00344">
    <property type="entry name" value="BCTRLSENSOR"/>
</dbReference>
<keyword evidence="10" id="KW-0535">Nitrogen fixation</keyword>
<evidence type="ECO:0000256" key="6">
    <source>
        <dbReference type="ARBA" id="ARBA00022777"/>
    </source>
</evidence>
<keyword evidence="9" id="KW-0902">Two-component regulatory system</keyword>
<dbReference type="Gene3D" id="3.30.450.20">
    <property type="entry name" value="PAS domain"/>
    <property type="match status" value="1"/>
</dbReference>
<dbReference type="CDD" id="cd00130">
    <property type="entry name" value="PAS"/>
    <property type="match status" value="1"/>
</dbReference>
<dbReference type="PANTHER" id="PTHR43065:SF16">
    <property type="entry name" value="SENSORY HISTIDINE KINASE_PHOSPHATASE NTRB"/>
    <property type="match status" value="1"/>
</dbReference>
<keyword evidence="18" id="KW-1185">Reference proteome</keyword>
<name>A0ABV1M7A9_9NEIS</name>
<sequence>MTTHAYSGLELLDTPVLIVERSGQLHFVNPACEDLLGISHKELKKLTLYERFHNSKALRNAVQMALDHAGSFIEHDLELLPDGDEAIHVGLTVTPIDSPPRLALLEMRPIDQQLRIVNEERHLLQQQANRELIRNLAHEIKNPLGGIRGAAQLLEHEIADRPELLEYTGVIREEALRLQHLVDRLLAPHRRHVASDVNIHEVLERVRSILLAEYPQQLSIRRDYDISLPQLAADKEQLIQVVLNIGKNAVQAMKGSGELILRTRVARQVTLARKRHNLALKLQIIDNGPGIPEEIREHVFYPLITGRAEGTGLGLTLAQTFVHQHGGTIEFDSRPGNTCFTVLLPFGPDQ</sequence>
<comment type="caution">
    <text evidence="17">The sequence shown here is derived from an EMBL/GenBank/DDBJ whole genome shotgun (WGS) entry which is preliminary data.</text>
</comment>
<dbReference type="Gene3D" id="1.10.287.130">
    <property type="match status" value="1"/>
</dbReference>
<dbReference type="SMART" id="SM00388">
    <property type="entry name" value="HisKA"/>
    <property type="match status" value="1"/>
</dbReference>
<dbReference type="Pfam" id="PF02518">
    <property type="entry name" value="HATPase_c"/>
    <property type="match status" value="1"/>
</dbReference>
<keyword evidence="3" id="KW-0597">Phosphoprotein</keyword>
<dbReference type="InterPro" id="IPR003661">
    <property type="entry name" value="HisK_dim/P_dom"/>
</dbReference>